<dbReference type="Gene3D" id="3.30.420.40">
    <property type="match status" value="2"/>
</dbReference>
<proteinExistence type="inferred from homology"/>
<dbReference type="Pfam" id="PF00480">
    <property type="entry name" value="ROK"/>
    <property type="match status" value="1"/>
</dbReference>
<dbReference type="InterPro" id="IPR043129">
    <property type="entry name" value="ATPase_NBD"/>
</dbReference>
<accession>A0A5P2G015</accession>
<organism evidence="2 3">
    <name type="scientific">Rhizosphaericola mali</name>
    <dbReference type="NCBI Taxonomy" id="2545455"/>
    <lineage>
        <taxon>Bacteria</taxon>
        <taxon>Pseudomonadati</taxon>
        <taxon>Bacteroidota</taxon>
        <taxon>Chitinophagia</taxon>
        <taxon>Chitinophagales</taxon>
        <taxon>Chitinophagaceae</taxon>
        <taxon>Rhizosphaericola</taxon>
    </lineage>
</organism>
<reference evidence="2 3" key="1">
    <citation type="submission" date="2019-09" db="EMBL/GenBank/DDBJ databases">
        <title>Complete genome sequence of Arachidicoccus sp. B3-10 isolated from apple orchard soil.</title>
        <authorList>
            <person name="Kim H.S."/>
            <person name="Han K.-I."/>
            <person name="Suh M.K."/>
            <person name="Lee K.C."/>
            <person name="Eom M.K."/>
            <person name="Kim J.-S."/>
            <person name="Kang S.W."/>
            <person name="Sin Y."/>
            <person name="Lee J.-S."/>
        </authorList>
    </citation>
    <scope>NUCLEOTIDE SEQUENCE [LARGE SCALE GENOMIC DNA]</scope>
    <source>
        <strain evidence="2 3">B3-10</strain>
    </source>
</reference>
<protein>
    <submittedName>
        <fullName evidence="2">ROK family protein</fullName>
    </submittedName>
</protein>
<dbReference type="KEGG" id="arac:E0W69_000065"/>
<dbReference type="EMBL" id="CP044016">
    <property type="protein sequence ID" value="QES87130.1"/>
    <property type="molecule type" value="Genomic_DNA"/>
</dbReference>
<dbReference type="SUPFAM" id="SSF53067">
    <property type="entry name" value="Actin-like ATPase domain"/>
    <property type="match status" value="1"/>
</dbReference>
<sequence length="371" mass="40709">MNNYLEDSRIILTLDAGGTNFVFSAIKNGDLIVAPMILNACSDNLDKCLNNLVIGFSNVIELLPYAPSAISFAFPGPADYPNGIISNDLPNFPAFKNLIGFPLATYLEEKFQIPVYINNDGNLYALGEAMFGFLPSINNVLRSKGINKEYNNLLGLTLGTGFGGGIVINSRLLHGENSCAAEIYSLRSYENAEWFVEETLSIRGIQRIYRKLANETRNFNPYQIFKIAQGELDGNKNAAIETYSLFGKVLGDAIANCISILDCLVVIGGGIIGASELFMPSLMGHLNGTIESSSDTSIKRIPQKIYNLNDEIEVEKFLYGNEVVLESSYYSNKINYDNHRRLGIALSKIGASEAIAKGAYAYAIQKLELIK</sequence>
<name>A0A5P2G015_9BACT</name>
<evidence type="ECO:0000256" key="1">
    <source>
        <dbReference type="ARBA" id="ARBA00006479"/>
    </source>
</evidence>
<gene>
    <name evidence="2" type="ORF">E0W69_000065</name>
</gene>
<dbReference type="OrthoDB" id="9810372at2"/>
<evidence type="ECO:0000313" key="3">
    <source>
        <dbReference type="Proteomes" id="UP000292424"/>
    </source>
</evidence>
<dbReference type="RefSeq" id="WP_131328003.1">
    <property type="nucleotide sequence ID" value="NZ_CP044016.1"/>
</dbReference>
<dbReference type="Proteomes" id="UP000292424">
    <property type="component" value="Chromosome"/>
</dbReference>
<dbReference type="PANTHER" id="PTHR18964:SF149">
    <property type="entry name" value="BIFUNCTIONAL UDP-N-ACETYLGLUCOSAMINE 2-EPIMERASE_N-ACETYLMANNOSAMINE KINASE"/>
    <property type="match status" value="1"/>
</dbReference>
<dbReference type="AlphaFoldDB" id="A0A5P2G015"/>
<evidence type="ECO:0000313" key="2">
    <source>
        <dbReference type="EMBL" id="QES87130.1"/>
    </source>
</evidence>
<comment type="similarity">
    <text evidence="1">Belongs to the ROK (NagC/XylR) family.</text>
</comment>
<keyword evidence="3" id="KW-1185">Reference proteome</keyword>
<dbReference type="PANTHER" id="PTHR18964">
    <property type="entry name" value="ROK (REPRESSOR, ORF, KINASE) FAMILY"/>
    <property type="match status" value="1"/>
</dbReference>
<dbReference type="InterPro" id="IPR000600">
    <property type="entry name" value="ROK"/>
</dbReference>